<keyword evidence="3" id="KW-1185">Reference proteome</keyword>
<gene>
    <name evidence="2" type="ORF">COEREDRAFT_83585</name>
</gene>
<accession>A0A2G5B2P6</accession>
<sequence>LEMPRPIRKAAAKKALDTEHKPTLKKSIIDKENISTAIKKSTRNSIRTKTVETRQTVNTTRKRLLKDAEESKLLESSPKRLHIVQETNSIGSPGVSPQYGRRTSALYGRASLTPVSQRRGVGEGLVVFDELIDGISPIKHGRPKEPETELRLSDQETESVGLPLPQDILSEKKMDKPTESVDERSGPRTRSKTKPEYSQNQQLPKIASEESQSECSDSEDFDLDAFMARSGRKSAESATRNKRRDSKLAANMATGKVTVMDLVDKDGAASELPKRHRTQLQNGIGPAAAAAAAAATSGTRRNGSTAKKTRTKKTTKNIDKSFDSNNRTPDNKRTLGNKQQKNRSRLTSNSQRGKAQLFALGKKNTDTADIWCANNDVAKYFDDIDGFQLVEEQV</sequence>
<feature type="region of interest" description="Disordered" evidence="1">
    <location>
        <begin position="285"/>
        <end position="353"/>
    </location>
</feature>
<feature type="non-terminal residue" evidence="2">
    <location>
        <position position="1"/>
    </location>
</feature>
<feature type="region of interest" description="Disordered" evidence="1">
    <location>
        <begin position="136"/>
        <end position="218"/>
    </location>
</feature>
<dbReference type="Proteomes" id="UP000242474">
    <property type="component" value="Unassembled WGS sequence"/>
</dbReference>
<protein>
    <submittedName>
        <fullName evidence="2">Uncharacterized protein</fullName>
    </submittedName>
</protein>
<evidence type="ECO:0000256" key="1">
    <source>
        <dbReference type="SAM" id="MobiDB-lite"/>
    </source>
</evidence>
<evidence type="ECO:0000313" key="3">
    <source>
        <dbReference type="Proteomes" id="UP000242474"/>
    </source>
</evidence>
<reference evidence="2 3" key="1">
    <citation type="journal article" date="2015" name="Genome Biol. Evol.">
        <title>Phylogenomic analyses indicate that early fungi evolved digesting cell walls of algal ancestors of land plants.</title>
        <authorList>
            <person name="Chang Y."/>
            <person name="Wang S."/>
            <person name="Sekimoto S."/>
            <person name="Aerts A.L."/>
            <person name="Choi C."/>
            <person name="Clum A."/>
            <person name="LaButti K.M."/>
            <person name="Lindquist E.A."/>
            <person name="Yee Ngan C."/>
            <person name="Ohm R.A."/>
            <person name="Salamov A.A."/>
            <person name="Grigoriev I.V."/>
            <person name="Spatafora J.W."/>
            <person name="Berbee M.L."/>
        </authorList>
    </citation>
    <scope>NUCLEOTIDE SEQUENCE [LARGE SCALE GENOMIC DNA]</scope>
    <source>
        <strain evidence="2 3">NRRL 1564</strain>
    </source>
</reference>
<feature type="region of interest" description="Disordered" evidence="1">
    <location>
        <begin position="230"/>
        <end position="251"/>
    </location>
</feature>
<dbReference type="EMBL" id="KZ303541">
    <property type="protein sequence ID" value="PIA13288.1"/>
    <property type="molecule type" value="Genomic_DNA"/>
</dbReference>
<evidence type="ECO:0000313" key="2">
    <source>
        <dbReference type="EMBL" id="PIA13288.1"/>
    </source>
</evidence>
<name>A0A2G5B2P6_COERN</name>
<dbReference type="AlphaFoldDB" id="A0A2G5B2P6"/>
<dbReference type="OrthoDB" id="5584924at2759"/>
<feature type="compositionally biased region" description="Basic and acidic residues" evidence="1">
    <location>
        <begin position="169"/>
        <end position="186"/>
    </location>
</feature>
<feature type="compositionally biased region" description="Polar residues" evidence="1">
    <location>
        <begin position="323"/>
        <end position="353"/>
    </location>
</feature>
<feature type="compositionally biased region" description="Basic and acidic residues" evidence="1">
    <location>
        <begin position="143"/>
        <end position="154"/>
    </location>
</feature>
<proteinExistence type="predicted"/>
<organism evidence="2 3">
    <name type="scientific">Coemansia reversa (strain ATCC 12441 / NRRL 1564)</name>
    <dbReference type="NCBI Taxonomy" id="763665"/>
    <lineage>
        <taxon>Eukaryota</taxon>
        <taxon>Fungi</taxon>
        <taxon>Fungi incertae sedis</taxon>
        <taxon>Zoopagomycota</taxon>
        <taxon>Kickxellomycotina</taxon>
        <taxon>Kickxellomycetes</taxon>
        <taxon>Kickxellales</taxon>
        <taxon>Kickxellaceae</taxon>
        <taxon>Coemansia</taxon>
    </lineage>
</organism>